<dbReference type="PRINTS" id="PR00421">
    <property type="entry name" value="THIOREDOXIN"/>
</dbReference>
<dbReference type="GO" id="GO:0005737">
    <property type="term" value="C:cytoplasm"/>
    <property type="evidence" value="ECO:0007669"/>
    <property type="project" value="TreeGrafter"/>
</dbReference>
<dbReference type="GO" id="GO:0015035">
    <property type="term" value="F:protein-disulfide reductase activity"/>
    <property type="evidence" value="ECO:0007669"/>
    <property type="project" value="TreeGrafter"/>
</dbReference>
<dbReference type="Proteomes" id="UP000289152">
    <property type="component" value="Unassembled WGS sequence"/>
</dbReference>
<dbReference type="CDD" id="cd02947">
    <property type="entry name" value="TRX_family"/>
    <property type="match status" value="1"/>
</dbReference>
<evidence type="ECO:0000313" key="2">
    <source>
        <dbReference type="EMBL" id="RXK41332.1"/>
    </source>
</evidence>
<comment type="caution">
    <text evidence="2">The sequence shown here is derived from an EMBL/GenBank/DDBJ whole genome shotgun (WGS) entry which is preliminary data.</text>
</comment>
<gene>
    <name evidence="2" type="ORF">M231_01482</name>
</gene>
<evidence type="ECO:0000313" key="3">
    <source>
        <dbReference type="Proteomes" id="UP000289152"/>
    </source>
</evidence>
<dbReference type="OrthoDB" id="2121326at2759"/>
<dbReference type="InterPro" id="IPR013766">
    <property type="entry name" value="Thioredoxin_domain"/>
</dbReference>
<sequence length="144" mass="16308">MSLSTISRNLHGLRNIQFTGAEIPRRWTLRTLSTSRPVREHYLDATPETFKSRVKEGTSKPVLVDFYATWCQPCRVLTPLLKNVTSPESGYDLLTLDVDENPELAAENKISALPTVVAFKDGKVVNKFVGFRPEAEIRKFLNML</sequence>
<dbReference type="SUPFAM" id="SSF52833">
    <property type="entry name" value="Thioredoxin-like"/>
    <property type="match status" value="1"/>
</dbReference>
<dbReference type="AlphaFoldDB" id="A0A4Q1BTQ6"/>
<accession>A0A4Q1BTQ6</accession>
<dbReference type="Gene3D" id="3.40.30.10">
    <property type="entry name" value="Glutaredoxin"/>
    <property type="match status" value="1"/>
</dbReference>
<proteinExistence type="predicted"/>
<protein>
    <submittedName>
        <fullName evidence="2">Thioredoxin</fullName>
    </submittedName>
</protein>
<dbReference type="PANTHER" id="PTHR45663:SF11">
    <property type="entry name" value="GEO12009P1"/>
    <property type="match status" value="1"/>
</dbReference>
<keyword evidence="3" id="KW-1185">Reference proteome</keyword>
<dbReference type="InParanoid" id="A0A4Q1BTQ6"/>
<dbReference type="STRING" id="5217.A0A4Q1BTQ6"/>
<dbReference type="VEuPathDB" id="FungiDB:TREMEDRAFT_34845"/>
<name>A0A4Q1BTQ6_TREME</name>
<organism evidence="2 3">
    <name type="scientific">Tremella mesenterica</name>
    <name type="common">Jelly fungus</name>
    <dbReference type="NCBI Taxonomy" id="5217"/>
    <lineage>
        <taxon>Eukaryota</taxon>
        <taxon>Fungi</taxon>
        <taxon>Dikarya</taxon>
        <taxon>Basidiomycota</taxon>
        <taxon>Agaricomycotina</taxon>
        <taxon>Tremellomycetes</taxon>
        <taxon>Tremellales</taxon>
        <taxon>Tremellaceae</taxon>
        <taxon>Tremella</taxon>
    </lineage>
</organism>
<dbReference type="PANTHER" id="PTHR45663">
    <property type="entry name" value="GEO12009P1"/>
    <property type="match status" value="1"/>
</dbReference>
<feature type="domain" description="Thioredoxin" evidence="1">
    <location>
        <begin position="17"/>
        <end position="144"/>
    </location>
</feature>
<dbReference type="Pfam" id="PF00085">
    <property type="entry name" value="Thioredoxin"/>
    <property type="match status" value="1"/>
</dbReference>
<evidence type="ECO:0000259" key="1">
    <source>
        <dbReference type="PROSITE" id="PS51352"/>
    </source>
</evidence>
<dbReference type="EMBL" id="SDIL01000010">
    <property type="protein sequence ID" value="RXK41332.1"/>
    <property type="molecule type" value="Genomic_DNA"/>
</dbReference>
<dbReference type="PROSITE" id="PS51352">
    <property type="entry name" value="THIOREDOXIN_2"/>
    <property type="match status" value="1"/>
</dbReference>
<reference evidence="2 3" key="1">
    <citation type="submission" date="2016-06" db="EMBL/GenBank/DDBJ databases">
        <title>Evolution of pathogenesis and genome organization in the Tremellales.</title>
        <authorList>
            <person name="Cuomo C."/>
            <person name="Litvintseva A."/>
            <person name="Heitman J."/>
            <person name="Chen Y."/>
            <person name="Sun S."/>
            <person name="Springer D."/>
            <person name="Dromer F."/>
            <person name="Young S."/>
            <person name="Zeng Q."/>
            <person name="Chapman S."/>
            <person name="Gujja S."/>
            <person name="Saif S."/>
            <person name="Birren B."/>
        </authorList>
    </citation>
    <scope>NUCLEOTIDE SEQUENCE [LARGE SCALE GENOMIC DNA]</scope>
    <source>
        <strain evidence="2 3">ATCC 28783</strain>
    </source>
</reference>
<dbReference type="InterPro" id="IPR036249">
    <property type="entry name" value="Thioredoxin-like_sf"/>
</dbReference>